<feature type="domain" description="DUF6533" evidence="3">
    <location>
        <begin position="23"/>
        <end position="66"/>
    </location>
</feature>
<feature type="transmembrane region" description="Helical" evidence="2">
    <location>
        <begin position="174"/>
        <end position="198"/>
    </location>
</feature>
<feature type="transmembrane region" description="Helical" evidence="2">
    <location>
        <begin position="121"/>
        <end position="142"/>
    </location>
</feature>
<dbReference type="AlphaFoldDB" id="A0A8H6I040"/>
<feature type="transmembrane region" description="Helical" evidence="2">
    <location>
        <begin position="90"/>
        <end position="109"/>
    </location>
</feature>
<feature type="region of interest" description="Disordered" evidence="1">
    <location>
        <begin position="322"/>
        <end position="346"/>
    </location>
</feature>
<organism evidence="4 5">
    <name type="scientific">Ephemerocybe angulata</name>
    <dbReference type="NCBI Taxonomy" id="980116"/>
    <lineage>
        <taxon>Eukaryota</taxon>
        <taxon>Fungi</taxon>
        <taxon>Dikarya</taxon>
        <taxon>Basidiomycota</taxon>
        <taxon>Agaricomycotina</taxon>
        <taxon>Agaricomycetes</taxon>
        <taxon>Agaricomycetidae</taxon>
        <taxon>Agaricales</taxon>
        <taxon>Agaricineae</taxon>
        <taxon>Psathyrellaceae</taxon>
        <taxon>Ephemerocybe</taxon>
    </lineage>
</organism>
<evidence type="ECO:0000256" key="1">
    <source>
        <dbReference type="SAM" id="MobiDB-lite"/>
    </source>
</evidence>
<evidence type="ECO:0000256" key="2">
    <source>
        <dbReference type="SAM" id="Phobius"/>
    </source>
</evidence>
<keyword evidence="2" id="KW-0472">Membrane</keyword>
<keyword evidence="5" id="KW-1185">Reference proteome</keyword>
<keyword evidence="2" id="KW-1133">Transmembrane helix</keyword>
<protein>
    <recommendedName>
        <fullName evidence="3">DUF6533 domain-containing protein</fullName>
    </recommendedName>
</protein>
<evidence type="ECO:0000313" key="4">
    <source>
        <dbReference type="EMBL" id="KAF6756448.1"/>
    </source>
</evidence>
<dbReference type="Proteomes" id="UP000521943">
    <property type="component" value="Unassembled WGS sequence"/>
</dbReference>
<comment type="caution">
    <text evidence="4">The sequence shown here is derived from an EMBL/GenBank/DDBJ whole genome shotgun (WGS) entry which is preliminary data.</text>
</comment>
<proteinExistence type="predicted"/>
<dbReference type="InterPro" id="IPR045340">
    <property type="entry name" value="DUF6533"/>
</dbReference>
<gene>
    <name evidence="4" type="ORF">DFP72DRAFT_286329</name>
</gene>
<accession>A0A8H6I040</accession>
<evidence type="ECO:0000313" key="5">
    <source>
        <dbReference type="Proteomes" id="UP000521943"/>
    </source>
</evidence>
<keyword evidence="2" id="KW-0812">Transmembrane</keyword>
<feature type="transmembrane region" description="Helical" evidence="2">
    <location>
        <begin position="244"/>
        <end position="264"/>
    </location>
</feature>
<dbReference type="Pfam" id="PF20151">
    <property type="entry name" value="DUF6533"/>
    <property type="match status" value="1"/>
</dbReference>
<evidence type="ECO:0000259" key="3">
    <source>
        <dbReference type="Pfam" id="PF20151"/>
    </source>
</evidence>
<dbReference type="OrthoDB" id="3349377at2759"/>
<sequence>MSTPPPFMHAIIQGLTHFEVTRYAQMASTCIIFYDHLLTFEGEVELIWKAHWSMGKVLFLLNRYYPAASVVFNNYGLFSPTLTPSFCTRFFQWQGWTGLIACMLAEVILQMRLYAMYSLNKAVLALMVVSFVASTVTSGWIMHTILGKITATTVNIPNGKFCMPIGISDHFYTFWIPMLAFEFLLCVLALIRGFQAFISDGSIFRRGRDLVRVLLRDSVLYFLVIGATYMTCLLVWIAGPTSLLEVPIGFSVAMSCVLANRLILNVREMNRNLERPQLPIQQQEKIPGITDSDFMDYYYSGHAGTLSFGNQGSLTQFEMVNSSQMVDRPPPPEPPQSDTRSSSDLGEYVVPFRVL</sequence>
<feature type="transmembrane region" description="Helical" evidence="2">
    <location>
        <begin position="219"/>
        <end position="238"/>
    </location>
</feature>
<name>A0A8H6I040_9AGAR</name>
<dbReference type="EMBL" id="JACGCI010000026">
    <property type="protein sequence ID" value="KAF6756448.1"/>
    <property type="molecule type" value="Genomic_DNA"/>
</dbReference>
<reference evidence="4 5" key="1">
    <citation type="submission" date="2020-07" db="EMBL/GenBank/DDBJ databases">
        <title>Comparative genomics of pyrophilous fungi reveals a link between fire events and developmental genes.</title>
        <authorList>
            <consortium name="DOE Joint Genome Institute"/>
            <person name="Steindorff A.S."/>
            <person name="Carver A."/>
            <person name="Calhoun S."/>
            <person name="Stillman K."/>
            <person name="Liu H."/>
            <person name="Lipzen A."/>
            <person name="Pangilinan J."/>
            <person name="Labutti K."/>
            <person name="Bruns T.D."/>
            <person name="Grigoriev I.V."/>
        </authorList>
    </citation>
    <scope>NUCLEOTIDE SEQUENCE [LARGE SCALE GENOMIC DNA]</scope>
    <source>
        <strain evidence="4 5">CBS 144469</strain>
    </source>
</reference>